<dbReference type="AlphaFoldDB" id="A0A7J9MF81"/>
<proteinExistence type="predicted"/>
<keyword evidence="2" id="KW-1185">Reference proteome</keyword>
<accession>A0A7J9MF81</accession>
<sequence>MFNANSEDIMMASLIWVIKAKSRQFSMVKIQYVFKEANMVANCIAKMCPRNILELVISKFLLNNVRKMLLDDKAGNSYVRTNRS</sequence>
<protein>
    <submittedName>
        <fullName evidence="1">Uncharacterized protein</fullName>
    </submittedName>
</protein>
<gene>
    <name evidence="1" type="ORF">Goshw_000345</name>
</gene>
<organism evidence="1 2">
    <name type="scientific">Gossypium schwendimanii</name>
    <name type="common">Cotton</name>
    <dbReference type="NCBI Taxonomy" id="34291"/>
    <lineage>
        <taxon>Eukaryota</taxon>
        <taxon>Viridiplantae</taxon>
        <taxon>Streptophyta</taxon>
        <taxon>Embryophyta</taxon>
        <taxon>Tracheophyta</taxon>
        <taxon>Spermatophyta</taxon>
        <taxon>Magnoliopsida</taxon>
        <taxon>eudicotyledons</taxon>
        <taxon>Gunneridae</taxon>
        <taxon>Pentapetalae</taxon>
        <taxon>rosids</taxon>
        <taxon>malvids</taxon>
        <taxon>Malvales</taxon>
        <taxon>Malvaceae</taxon>
        <taxon>Malvoideae</taxon>
        <taxon>Gossypium</taxon>
    </lineage>
</organism>
<reference evidence="1 2" key="1">
    <citation type="journal article" date="2019" name="Genome Biol. Evol.">
        <title>Insights into the evolution of the New World diploid cottons (Gossypium, subgenus Houzingenia) based on genome sequencing.</title>
        <authorList>
            <person name="Grover C.E."/>
            <person name="Arick M.A. 2nd"/>
            <person name="Thrash A."/>
            <person name="Conover J.L."/>
            <person name="Sanders W.S."/>
            <person name="Peterson D.G."/>
            <person name="Frelichowski J.E."/>
            <person name="Scheffler J.A."/>
            <person name="Scheffler B.E."/>
            <person name="Wendel J.F."/>
        </authorList>
    </citation>
    <scope>NUCLEOTIDE SEQUENCE [LARGE SCALE GENOMIC DNA]</scope>
    <source>
        <strain evidence="1">1</strain>
        <tissue evidence="1">Leaf</tissue>
    </source>
</reference>
<dbReference type="EMBL" id="JABFAF010000011">
    <property type="protein sequence ID" value="MBA0869594.1"/>
    <property type="molecule type" value="Genomic_DNA"/>
</dbReference>
<dbReference type="Proteomes" id="UP000593576">
    <property type="component" value="Unassembled WGS sequence"/>
</dbReference>
<evidence type="ECO:0000313" key="2">
    <source>
        <dbReference type="Proteomes" id="UP000593576"/>
    </source>
</evidence>
<comment type="caution">
    <text evidence="1">The sequence shown here is derived from an EMBL/GenBank/DDBJ whole genome shotgun (WGS) entry which is preliminary data.</text>
</comment>
<name>A0A7J9MF81_GOSSC</name>
<evidence type="ECO:0000313" key="1">
    <source>
        <dbReference type="EMBL" id="MBA0869594.1"/>
    </source>
</evidence>